<dbReference type="RefSeq" id="XP_041690938.1">
    <property type="nucleotide sequence ID" value="XM_041825571.1"/>
</dbReference>
<accession>A0A1L7UBQ1</accession>
<keyword evidence="2" id="KW-1185">Reference proteome</keyword>
<dbReference type="VEuPathDB" id="FungiDB:FMAN_14186"/>
<reference evidence="2" key="1">
    <citation type="journal article" date="2016" name="Genome Biol. Evol.">
        <title>Comparative 'omics' of the Fusarium fujikuroi species complex highlights differences in genetic potential and metabolite synthesis.</title>
        <authorList>
            <person name="Niehaus E.-M."/>
            <person name="Muensterkoetter M."/>
            <person name="Proctor R.H."/>
            <person name="Brown D.W."/>
            <person name="Sharon A."/>
            <person name="Idan Y."/>
            <person name="Oren-Young L."/>
            <person name="Sieber C.M."/>
            <person name="Novak O."/>
            <person name="Pencik A."/>
            <person name="Tarkowska D."/>
            <person name="Hromadova K."/>
            <person name="Freeman S."/>
            <person name="Maymon M."/>
            <person name="Elazar M."/>
            <person name="Youssef S.A."/>
            <person name="El-Shabrawy E.S.M."/>
            <person name="Shalaby A.B.A."/>
            <person name="Houterman P."/>
            <person name="Brock N.L."/>
            <person name="Burkhardt I."/>
            <person name="Tsavkelova E.A."/>
            <person name="Dickschat J.S."/>
            <person name="Galuszka P."/>
            <person name="Gueldener U."/>
            <person name="Tudzynski B."/>
        </authorList>
    </citation>
    <scope>NUCLEOTIDE SEQUENCE [LARGE SCALE GENOMIC DNA]</scope>
    <source>
        <strain evidence="2">MRC7560</strain>
    </source>
</reference>
<dbReference type="AlphaFoldDB" id="A0A1L7UBQ1"/>
<dbReference type="GeneID" id="65093435"/>
<proteinExistence type="predicted"/>
<dbReference type="EMBL" id="FCQH01000022">
    <property type="protein sequence ID" value="CVL08154.1"/>
    <property type="molecule type" value="Genomic_DNA"/>
</dbReference>
<protein>
    <submittedName>
        <fullName evidence="1">Uncharacterized protein</fullName>
    </submittedName>
</protein>
<dbReference type="Proteomes" id="UP000184255">
    <property type="component" value="Unassembled WGS sequence"/>
</dbReference>
<organism evidence="1 2">
    <name type="scientific">Fusarium mangiferae</name>
    <name type="common">Mango malformation disease fungus</name>
    <dbReference type="NCBI Taxonomy" id="192010"/>
    <lineage>
        <taxon>Eukaryota</taxon>
        <taxon>Fungi</taxon>
        <taxon>Dikarya</taxon>
        <taxon>Ascomycota</taxon>
        <taxon>Pezizomycotina</taxon>
        <taxon>Sordariomycetes</taxon>
        <taxon>Hypocreomycetidae</taxon>
        <taxon>Hypocreales</taxon>
        <taxon>Nectriaceae</taxon>
        <taxon>Fusarium</taxon>
        <taxon>Fusarium fujikuroi species complex</taxon>
    </lineage>
</organism>
<sequence length="150" mass="15874">MAGRIQEPLGIAPHALATLVSGLERATWKPSDLKGVSTLCNPGIDLVRSSAALWNGLVGNKKIRREEDSGNLLRAEGFCCLTISRTTHIVPLTISGQPPMIDNVALETGTITHIEKGKIVIDAGTTVLFAILSEYTGQVMITNGSNPAAK</sequence>
<gene>
    <name evidence="1" type="ORF">FMAN_14186</name>
</gene>
<name>A0A1L7UBQ1_FUSMA</name>
<evidence type="ECO:0000313" key="1">
    <source>
        <dbReference type="EMBL" id="CVL08154.1"/>
    </source>
</evidence>
<comment type="caution">
    <text evidence="1">The sequence shown here is derived from an EMBL/GenBank/DDBJ whole genome shotgun (WGS) entry which is preliminary data.</text>
</comment>
<evidence type="ECO:0000313" key="2">
    <source>
        <dbReference type="Proteomes" id="UP000184255"/>
    </source>
</evidence>